<dbReference type="PANTHER" id="PTHR34145:SF28">
    <property type="entry name" value="F-BOX DOMAIN-CONTAINING PROTEIN"/>
    <property type="match status" value="1"/>
</dbReference>
<dbReference type="SUPFAM" id="SSF81383">
    <property type="entry name" value="F-box domain"/>
    <property type="match status" value="1"/>
</dbReference>
<dbReference type="InterPro" id="IPR053781">
    <property type="entry name" value="F-box_AtFBL13-like"/>
</dbReference>
<dbReference type="Pfam" id="PF00646">
    <property type="entry name" value="F-box"/>
    <property type="match status" value="1"/>
</dbReference>
<evidence type="ECO:0000259" key="1">
    <source>
        <dbReference type="PROSITE" id="PS50181"/>
    </source>
</evidence>
<evidence type="ECO:0000313" key="2">
    <source>
        <dbReference type="EMBL" id="RLN33588.1"/>
    </source>
</evidence>
<evidence type="ECO:0000313" key="3">
    <source>
        <dbReference type="Proteomes" id="UP000275267"/>
    </source>
</evidence>
<gene>
    <name evidence="2" type="ORF">C2845_PM03G19690</name>
</gene>
<dbReference type="STRING" id="4540.A0A3L6T7Y6"/>
<protein>
    <recommendedName>
        <fullName evidence="1">F-box domain-containing protein</fullName>
    </recommendedName>
</protein>
<dbReference type="Pfam" id="PF23622">
    <property type="entry name" value="LRR_At1g61320_AtMIF1"/>
    <property type="match status" value="1"/>
</dbReference>
<dbReference type="InterPro" id="IPR053772">
    <property type="entry name" value="At1g61320/At1g61330-like"/>
</dbReference>
<dbReference type="AlphaFoldDB" id="A0A3L6T7Y6"/>
<dbReference type="Gene3D" id="1.20.1280.50">
    <property type="match status" value="1"/>
</dbReference>
<comment type="caution">
    <text evidence="2">The sequence shown here is derived from an EMBL/GenBank/DDBJ whole genome shotgun (WGS) entry which is preliminary data.</text>
</comment>
<dbReference type="InterPro" id="IPR036047">
    <property type="entry name" value="F-box-like_dom_sf"/>
</dbReference>
<proteinExistence type="predicted"/>
<accession>A0A3L6T7Y6</accession>
<dbReference type="EMBL" id="PQIB02000002">
    <property type="protein sequence ID" value="RLN33588.1"/>
    <property type="molecule type" value="Genomic_DNA"/>
</dbReference>
<organism evidence="2 3">
    <name type="scientific">Panicum miliaceum</name>
    <name type="common">Proso millet</name>
    <name type="synonym">Broomcorn millet</name>
    <dbReference type="NCBI Taxonomy" id="4540"/>
    <lineage>
        <taxon>Eukaryota</taxon>
        <taxon>Viridiplantae</taxon>
        <taxon>Streptophyta</taxon>
        <taxon>Embryophyta</taxon>
        <taxon>Tracheophyta</taxon>
        <taxon>Spermatophyta</taxon>
        <taxon>Magnoliopsida</taxon>
        <taxon>Liliopsida</taxon>
        <taxon>Poales</taxon>
        <taxon>Poaceae</taxon>
        <taxon>PACMAD clade</taxon>
        <taxon>Panicoideae</taxon>
        <taxon>Panicodae</taxon>
        <taxon>Paniceae</taxon>
        <taxon>Panicinae</taxon>
        <taxon>Panicum</taxon>
        <taxon>Panicum sect. Panicum</taxon>
    </lineage>
</organism>
<keyword evidence="3" id="KW-1185">Reference proteome</keyword>
<dbReference type="CDD" id="cd22160">
    <property type="entry name" value="F-box_AtFBL13-like"/>
    <property type="match status" value="1"/>
</dbReference>
<sequence>MGSSSPPGHPSQPESAGDLTRILHCLQMCIIGVRLHEMEGELSIYIFYFSPDDCIPLEKRTWRNVKKHAQNSDRISALPDDILIKILSLMTVREAARTDVLSPRWRHLWENVDHLILDMDTFGMQVPVNSDYHGNRDFLNPEATKFVNKVNGVLRHHKCNRIKKFEVRFPLSSVYASELDRWATFAATSGSEMVKFTLSGYIGMVRSETQPAERYLFPLEHYVDLRGCQLRYMFLSTCSLETVPANLIGFSYLVSLRLDYVQVVDEVLQSISYTTAQRKIHQFEGNYVVYLDILEKDIRFVAYLLKAARLVERLELEVHGSLRSPKKLKIRWPKNFTPTRLHTIRIGGFSGESEMILTVDTHPRNCVGYNKWKREESEDGARCNYAREVVSTHLAPNVPSTVKLTIM</sequence>
<dbReference type="OrthoDB" id="680793at2759"/>
<dbReference type="PROSITE" id="PS50181">
    <property type="entry name" value="FBOX"/>
    <property type="match status" value="1"/>
</dbReference>
<dbReference type="InterPro" id="IPR055357">
    <property type="entry name" value="LRR_At1g61320_AtMIF1"/>
</dbReference>
<dbReference type="InterPro" id="IPR001810">
    <property type="entry name" value="F-box_dom"/>
</dbReference>
<name>A0A3L6T7Y6_PANMI</name>
<feature type="domain" description="F-box" evidence="1">
    <location>
        <begin position="72"/>
        <end position="119"/>
    </location>
</feature>
<reference evidence="3" key="1">
    <citation type="journal article" date="2019" name="Nat. Commun.">
        <title>The genome of broomcorn millet.</title>
        <authorList>
            <person name="Zou C."/>
            <person name="Miki D."/>
            <person name="Li D."/>
            <person name="Tang Q."/>
            <person name="Xiao L."/>
            <person name="Rajput S."/>
            <person name="Deng P."/>
            <person name="Jia W."/>
            <person name="Huang R."/>
            <person name="Zhang M."/>
            <person name="Sun Y."/>
            <person name="Hu J."/>
            <person name="Fu X."/>
            <person name="Schnable P.S."/>
            <person name="Li F."/>
            <person name="Zhang H."/>
            <person name="Feng B."/>
            <person name="Zhu X."/>
            <person name="Liu R."/>
            <person name="Schnable J.C."/>
            <person name="Zhu J.-K."/>
            <person name="Zhang H."/>
        </authorList>
    </citation>
    <scope>NUCLEOTIDE SEQUENCE [LARGE SCALE GENOMIC DNA]</scope>
</reference>
<dbReference type="Proteomes" id="UP000275267">
    <property type="component" value="Unassembled WGS sequence"/>
</dbReference>
<dbReference type="PANTHER" id="PTHR34145">
    <property type="entry name" value="OS02G0105600 PROTEIN"/>
    <property type="match status" value="1"/>
</dbReference>